<evidence type="ECO:0000256" key="1">
    <source>
        <dbReference type="ARBA" id="ARBA00007920"/>
    </source>
</evidence>
<evidence type="ECO:0000313" key="4">
    <source>
        <dbReference type="Proteomes" id="UP001610446"/>
    </source>
</evidence>
<organism evidence="3 4">
    <name type="scientific">Aspergillus pseudoustus</name>
    <dbReference type="NCBI Taxonomy" id="1810923"/>
    <lineage>
        <taxon>Eukaryota</taxon>
        <taxon>Fungi</taxon>
        <taxon>Dikarya</taxon>
        <taxon>Ascomycota</taxon>
        <taxon>Pezizomycotina</taxon>
        <taxon>Eurotiomycetes</taxon>
        <taxon>Eurotiomycetidae</taxon>
        <taxon>Eurotiales</taxon>
        <taxon>Aspergillaceae</taxon>
        <taxon>Aspergillus</taxon>
        <taxon>Aspergillus subgen. Nidulantes</taxon>
    </lineage>
</organism>
<accession>A0ABR4KW27</accession>
<dbReference type="SUPFAM" id="SSF53474">
    <property type="entry name" value="alpha/beta-Hydrolases"/>
    <property type="match status" value="1"/>
</dbReference>
<evidence type="ECO:0000313" key="3">
    <source>
        <dbReference type="EMBL" id="KAL2856480.1"/>
    </source>
</evidence>
<dbReference type="InterPro" id="IPR007751">
    <property type="entry name" value="DUF676_lipase-like"/>
</dbReference>
<comment type="caution">
    <text evidence="3">The sequence shown here is derived from an EMBL/GenBank/DDBJ whole genome shotgun (WGS) entry which is preliminary data.</text>
</comment>
<name>A0ABR4KW27_9EURO</name>
<comment type="similarity">
    <text evidence="1">Belongs to the putative lipase ROG1 family.</text>
</comment>
<dbReference type="PANTHER" id="PTHR42044:SF2">
    <property type="entry name" value="DUF676 DOMAIN-CONTAINING PROTEIN"/>
    <property type="match status" value="1"/>
</dbReference>
<dbReference type="InterPro" id="IPR029058">
    <property type="entry name" value="AB_hydrolase_fold"/>
</dbReference>
<dbReference type="EMBL" id="JBFXLU010000007">
    <property type="protein sequence ID" value="KAL2856480.1"/>
    <property type="molecule type" value="Genomic_DNA"/>
</dbReference>
<feature type="domain" description="DUF676" evidence="2">
    <location>
        <begin position="81"/>
        <end position="143"/>
    </location>
</feature>
<gene>
    <name evidence="3" type="ORF">BJY01DRAFT_231340</name>
</gene>
<dbReference type="Proteomes" id="UP001610446">
    <property type="component" value="Unassembled WGS sequence"/>
</dbReference>
<protein>
    <recommendedName>
        <fullName evidence="2">DUF676 domain-containing protein</fullName>
    </recommendedName>
</protein>
<evidence type="ECO:0000259" key="2">
    <source>
        <dbReference type="Pfam" id="PF05057"/>
    </source>
</evidence>
<reference evidence="3 4" key="1">
    <citation type="submission" date="2024-07" db="EMBL/GenBank/DDBJ databases">
        <title>Section-level genome sequencing and comparative genomics of Aspergillus sections Usti and Cavernicolus.</title>
        <authorList>
            <consortium name="Lawrence Berkeley National Laboratory"/>
            <person name="Nybo J.L."/>
            <person name="Vesth T.C."/>
            <person name="Theobald S."/>
            <person name="Frisvad J.C."/>
            <person name="Larsen T.O."/>
            <person name="Kjaerboelling I."/>
            <person name="Rothschild-Mancinelli K."/>
            <person name="Lyhne E.K."/>
            <person name="Kogle M.E."/>
            <person name="Barry K."/>
            <person name="Clum A."/>
            <person name="Na H."/>
            <person name="Ledsgaard L."/>
            <person name="Lin J."/>
            <person name="Lipzen A."/>
            <person name="Kuo A."/>
            <person name="Riley R."/>
            <person name="Mondo S."/>
            <person name="Labutti K."/>
            <person name="Haridas S."/>
            <person name="Pangalinan J."/>
            <person name="Salamov A.A."/>
            <person name="Simmons B.A."/>
            <person name="Magnuson J.K."/>
            <person name="Chen J."/>
            <person name="Drula E."/>
            <person name="Henrissat B."/>
            <person name="Wiebenga A."/>
            <person name="Lubbers R.J."/>
            <person name="Gomes A.C."/>
            <person name="Makela M.R."/>
            <person name="Stajich J."/>
            <person name="Grigoriev I.V."/>
            <person name="Mortensen U.H."/>
            <person name="De Vries R.P."/>
            <person name="Baker S.E."/>
            <person name="Andersen M.R."/>
        </authorList>
    </citation>
    <scope>NUCLEOTIDE SEQUENCE [LARGE SCALE GENOMIC DNA]</scope>
    <source>
        <strain evidence="3 4">CBS 123904</strain>
    </source>
</reference>
<proteinExistence type="inferred from homology"/>
<keyword evidence="4" id="KW-1185">Reference proteome</keyword>
<dbReference type="Pfam" id="PF05057">
    <property type="entry name" value="DUF676"/>
    <property type="match status" value="1"/>
</dbReference>
<sequence>MVCIENFFIWKILHGAPLLAYPYDLPQDFPVNDKLDKERWVFISGNLVMLNEIFHRPILGINNQTYGFCRDILQCVLQRSLGFQTRATRITHRIIKELLLDPSVDRVVIIAHSQGGIITSQVLDTLYTELRDLDLQKLEVYTFGNAALRFNNPRRVISHIEHYCNERDPACSWGAMSSDNRADVRFDGRVFILQGRSGHLLNQHYLSRMFAPHAARATEEFAKDRFSQPTRSLSRLHQYAGGNIPPRCC</sequence>
<dbReference type="PANTHER" id="PTHR42044">
    <property type="entry name" value="DUF676 DOMAIN-CONTAINING PROTEIN-RELATED"/>
    <property type="match status" value="1"/>
</dbReference>